<name>A0A1M6U7J5_9FLAO</name>
<evidence type="ECO:0000313" key="4">
    <source>
        <dbReference type="Proteomes" id="UP000184364"/>
    </source>
</evidence>
<organism evidence="3 4">
    <name type="scientific">Chryseobacterium polytrichastri</name>
    <dbReference type="NCBI Taxonomy" id="1302687"/>
    <lineage>
        <taxon>Bacteria</taxon>
        <taxon>Pseudomonadati</taxon>
        <taxon>Bacteroidota</taxon>
        <taxon>Flavobacteriia</taxon>
        <taxon>Flavobacteriales</taxon>
        <taxon>Weeksellaceae</taxon>
        <taxon>Chryseobacterium group</taxon>
        <taxon>Chryseobacterium</taxon>
    </lineage>
</organism>
<evidence type="ECO:0000256" key="1">
    <source>
        <dbReference type="SAM" id="MobiDB-lite"/>
    </source>
</evidence>
<dbReference type="GO" id="GO:0005975">
    <property type="term" value="P:carbohydrate metabolic process"/>
    <property type="evidence" value="ECO:0007669"/>
    <property type="project" value="UniProtKB-ARBA"/>
</dbReference>
<dbReference type="GO" id="GO:0004553">
    <property type="term" value="F:hydrolase activity, hydrolyzing O-glycosyl compounds"/>
    <property type="evidence" value="ECO:0007669"/>
    <property type="project" value="UniProtKB-ARBA"/>
</dbReference>
<proteinExistence type="predicted"/>
<dbReference type="AlphaFoldDB" id="A0A1M6U7J5"/>
<keyword evidence="2" id="KW-0732">Signal</keyword>
<gene>
    <name evidence="3" type="ORF">SAMN05444267_100671</name>
</gene>
<dbReference type="RefSeq" id="WP_073291573.1">
    <property type="nucleotide sequence ID" value="NZ_FRAV01000006.1"/>
</dbReference>
<dbReference type="InterPro" id="IPR013320">
    <property type="entry name" value="ConA-like_dom_sf"/>
</dbReference>
<dbReference type="OrthoDB" id="5726170at2"/>
<feature type="chain" id="PRO_5012816476" description="CshA-type fibril repeat-containing protein" evidence="2">
    <location>
        <begin position="25"/>
        <end position="522"/>
    </location>
</feature>
<reference evidence="4" key="1">
    <citation type="submission" date="2016-11" db="EMBL/GenBank/DDBJ databases">
        <authorList>
            <person name="Varghese N."/>
            <person name="Submissions S."/>
        </authorList>
    </citation>
    <scope>NUCLEOTIDE SEQUENCE [LARGE SCALE GENOMIC DNA]</scope>
    <source>
        <strain evidence="4">DSM 26899</strain>
    </source>
</reference>
<feature type="region of interest" description="Disordered" evidence="1">
    <location>
        <begin position="313"/>
        <end position="336"/>
    </location>
</feature>
<dbReference type="STRING" id="1302687.SAMN05444267_100671"/>
<protein>
    <recommendedName>
        <fullName evidence="5">CshA-type fibril repeat-containing protein</fullName>
    </recommendedName>
</protein>
<dbReference type="Proteomes" id="UP000184364">
    <property type="component" value="Unassembled WGS sequence"/>
</dbReference>
<accession>A0A1M6U7J5</accession>
<dbReference type="SUPFAM" id="SSF49899">
    <property type="entry name" value="Concanavalin A-like lectins/glucanases"/>
    <property type="match status" value="1"/>
</dbReference>
<sequence length="522" mass="56106">MKYNFGRLSLMSLIFMLLTNIVYAQTDSIEAASIYGFSSYSNSLMNASSDPNLTIQGNASYTATGVQLTPAIQSRFGGLFLNGQSFTSANGLLVEFEYDMTNGTTLNGNYGDGLSFFLYDGAVVSPTIGARGAGLGYSYNRANETASSLRRAGLSGAYLGIALDEFGNFKTKRFFPSARVNGIDQVNWSQRSSHVTLRGAKGVAISNNGLEDGYTGYPVLITRSTLSNAGTVGAILNTDRSYTITTNNLASTFDLRNANGGFRKVYLELIPHLVTATTTDGFDVKVDIQTDPNQTPINVINYYHYKTSVPYSENANPQTTDYNTSSSEGSPTDQTLNASVPSVLKLGFAAATGAASQQHIIRNLQLTLPYSAITEDDTASTCLFQPVTIPVLDNDIAYKGIINITNPPTGSTNNIDKSTFSFARNSDTDLTLSRSKVTPEGTWSYNINTGIVTFTPSNGFTGTATMTYSIKGETVKDSNGKIIEPYGDAAYRSVPSIITVKLKTTGCIYSVVSNKMVTQEVK</sequence>
<feature type="signal peptide" evidence="2">
    <location>
        <begin position="1"/>
        <end position="24"/>
    </location>
</feature>
<evidence type="ECO:0000313" key="3">
    <source>
        <dbReference type="EMBL" id="SHK65139.1"/>
    </source>
</evidence>
<dbReference type="Gene3D" id="2.60.120.200">
    <property type="match status" value="1"/>
</dbReference>
<dbReference type="EMBL" id="FRAV01000006">
    <property type="protein sequence ID" value="SHK65139.1"/>
    <property type="molecule type" value="Genomic_DNA"/>
</dbReference>
<evidence type="ECO:0000256" key="2">
    <source>
        <dbReference type="SAM" id="SignalP"/>
    </source>
</evidence>
<keyword evidence="4" id="KW-1185">Reference proteome</keyword>
<evidence type="ECO:0008006" key="5">
    <source>
        <dbReference type="Google" id="ProtNLM"/>
    </source>
</evidence>